<proteinExistence type="predicted"/>
<dbReference type="RefSeq" id="WP_262975933.1">
    <property type="nucleotide sequence ID" value="NZ_CAMAPB010000001.1"/>
</dbReference>
<reference evidence="3" key="1">
    <citation type="submission" date="2022-07" db="EMBL/GenBank/DDBJ databases">
        <authorList>
            <person name="Criscuolo A."/>
        </authorList>
    </citation>
    <scope>NUCLEOTIDE SEQUENCE</scope>
    <source>
        <strain evidence="3">CIP103197</strain>
    </source>
</reference>
<keyword evidence="2" id="KW-0732">Signal</keyword>
<dbReference type="EMBL" id="CAMAPB010000001">
    <property type="protein sequence ID" value="CAH9050424.1"/>
    <property type="molecule type" value="Genomic_DNA"/>
</dbReference>
<feature type="signal peptide" evidence="2">
    <location>
        <begin position="1"/>
        <end position="27"/>
    </location>
</feature>
<protein>
    <submittedName>
        <fullName evidence="3">Uncharacterized protein</fullName>
    </submittedName>
</protein>
<keyword evidence="1" id="KW-0472">Membrane</keyword>
<keyword evidence="1" id="KW-1133">Transmembrane helix</keyword>
<sequence>MKNLLVSKKLKAGLLVVAATVSGSAFAEAAAEVTAATTGFTSFFTDNANLIGGVFLTAGFVSIGWKWLKGMLFG</sequence>
<gene>
    <name evidence="3" type="ORF">PSEHALCIP103_00192</name>
</gene>
<evidence type="ECO:0000313" key="3">
    <source>
        <dbReference type="EMBL" id="CAH9050424.1"/>
    </source>
</evidence>
<name>A0A9W4QRT7_PSEHA</name>
<keyword evidence="1" id="KW-0812">Transmembrane</keyword>
<dbReference type="Proteomes" id="UP001152447">
    <property type="component" value="Unassembled WGS sequence"/>
</dbReference>
<evidence type="ECO:0000256" key="2">
    <source>
        <dbReference type="SAM" id="SignalP"/>
    </source>
</evidence>
<organism evidence="3 4">
    <name type="scientific">Pseudoalteromonas haloplanktis</name>
    <name type="common">Alteromonas haloplanktis</name>
    <dbReference type="NCBI Taxonomy" id="228"/>
    <lineage>
        <taxon>Bacteria</taxon>
        <taxon>Pseudomonadati</taxon>
        <taxon>Pseudomonadota</taxon>
        <taxon>Gammaproteobacteria</taxon>
        <taxon>Alteromonadales</taxon>
        <taxon>Pseudoalteromonadaceae</taxon>
        <taxon>Pseudoalteromonas</taxon>
    </lineage>
</organism>
<feature type="transmembrane region" description="Helical" evidence="1">
    <location>
        <begin position="51"/>
        <end position="68"/>
    </location>
</feature>
<evidence type="ECO:0000256" key="1">
    <source>
        <dbReference type="SAM" id="Phobius"/>
    </source>
</evidence>
<dbReference type="AlphaFoldDB" id="A0A9W4QRT7"/>
<feature type="chain" id="PRO_5040961267" evidence="2">
    <location>
        <begin position="28"/>
        <end position="74"/>
    </location>
</feature>
<evidence type="ECO:0000313" key="4">
    <source>
        <dbReference type="Proteomes" id="UP001152447"/>
    </source>
</evidence>
<keyword evidence="4" id="KW-1185">Reference proteome</keyword>
<comment type="caution">
    <text evidence="3">The sequence shown here is derived from an EMBL/GenBank/DDBJ whole genome shotgun (WGS) entry which is preliminary data.</text>
</comment>
<accession>A0A9W4QRT7</accession>